<feature type="domain" description="3'-5' exoribonuclease Rv2179c-like" evidence="1">
    <location>
        <begin position="2"/>
        <end position="168"/>
    </location>
</feature>
<dbReference type="GO" id="GO:0003676">
    <property type="term" value="F:nucleic acid binding"/>
    <property type="evidence" value="ECO:0007669"/>
    <property type="project" value="InterPro"/>
</dbReference>
<dbReference type="Pfam" id="PF16473">
    <property type="entry name" value="Rv2179c-like"/>
    <property type="match status" value="1"/>
</dbReference>
<dbReference type="InterPro" id="IPR033390">
    <property type="entry name" value="Rv2179c-like"/>
</dbReference>
<dbReference type="Gene3D" id="3.30.420.10">
    <property type="entry name" value="Ribonuclease H-like superfamily/Ribonuclease H"/>
    <property type="match status" value="1"/>
</dbReference>
<accession>A0A9E7QC81</accession>
<dbReference type="InterPro" id="IPR012337">
    <property type="entry name" value="RNaseH-like_sf"/>
</dbReference>
<organism evidence="2 3">
    <name type="scientific">Gordonia phage Aleemily</name>
    <dbReference type="NCBI Taxonomy" id="2965181"/>
    <lineage>
        <taxon>Viruses</taxon>
        <taxon>Duplodnaviria</taxon>
        <taxon>Heunggongvirae</taxon>
        <taxon>Uroviricota</taxon>
        <taxon>Caudoviricetes</taxon>
        <taxon>Kruegerviridae</taxon>
        <taxon>Cafassovirus</taxon>
        <taxon>Cafassovirus aleemily</taxon>
    </lineage>
</organism>
<keyword evidence="3" id="KW-1185">Reference proteome</keyword>
<proteinExistence type="predicted"/>
<protein>
    <submittedName>
        <fullName evidence="2">DnaQ-like DNA polymerase III subunit</fullName>
    </submittedName>
</protein>
<dbReference type="InterPro" id="IPR036397">
    <property type="entry name" value="RNaseH_sf"/>
</dbReference>
<name>A0A9E7QC81_9CAUD</name>
<dbReference type="SUPFAM" id="SSF53098">
    <property type="entry name" value="Ribonuclease H-like"/>
    <property type="match status" value="1"/>
</dbReference>
<evidence type="ECO:0000259" key="1">
    <source>
        <dbReference type="Pfam" id="PF16473"/>
    </source>
</evidence>
<evidence type="ECO:0000313" key="2">
    <source>
        <dbReference type="EMBL" id="UVK59809.1"/>
    </source>
</evidence>
<evidence type="ECO:0000313" key="3">
    <source>
        <dbReference type="Proteomes" id="UP001059192"/>
    </source>
</evidence>
<sequence>MKYFYDCEFLEDGTTIELISIGICADDGREYYAVNADLRVRRVQAHSWLMANVWPHLPTTTLGDGWATETLDREHADVKPKWQIATEVATFLRAKGTPELWAWYGAYDHVVLAQLFGRMIDLPHGIPMWTNDLRQEQHRLGATWMPPQPDGEHNALADARHLRTMHEYLRQATRPRS</sequence>
<dbReference type="EMBL" id="ON970578">
    <property type="protein sequence ID" value="UVK59809.1"/>
    <property type="molecule type" value="Genomic_DNA"/>
</dbReference>
<dbReference type="Proteomes" id="UP001059192">
    <property type="component" value="Segment"/>
</dbReference>
<reference evidence="2" key="1">
    <citation type="submission" date="2022-07" db="EMBL/GenBank/DDBJ databases">
        <authorList>
            <person name="Basulto B.M."/>
            <person name="Goecke B.E."/>
            <person name="Engstrom E.M."/>
            <person name="Moore Y."/>
            <person name="Pitman H.D."/>
            <person name="Schroeder M.D."/>
            <person name="Simpson G.E."/>
            <person name="Welch N."/>
            <person name="Tibbetts T.J."/>
            <person name="Butela K.A."/>
            <person name="Garlena R.A."/>
            <person name="Russell D.A."/>
            <person name="Jacobs-Sera D."/>
            <person name="Hatfull G.F."/>
        </authorList>
    </citation>
    <scope>NUCLEOTIDE SEQUENCE</scope>
</reference>
<gene>
    <name evidence="2" type="primary">69</name>
    <name evidence="2" type="ORF">SEA_ALEEMILY_69</name>
</gene>